<dbReference type="Proteomes" id="UP000017944">
    <property type="component" value="Unassembled WGS sequence"/>
</dbReference>
<organism evidence="2 3">
    <name type="scientific">Shigella dysenteriae WRSd3</name>
    <dbReference type="NCBI Taxonomy" id="1401327"/>
    <lineage>
        <taxon>Bacteria</taxon>
        <taxon>Pseudomonadati</taxon>
        <taxon>Pseudomonadota</taxon>
        <taxon>Gammaproteobacteria</taxon>
        <taxon>Enterobacterales</taxon>
        <taxon>Enterobacteriaceae</taxon>
        <taxon>Shigella</taxon>
    </lineage>
</organism>
<proteinExistence type="predicted"/>
<dbReference type="RefSeq" id="WP_000101670.1">
    <property type="nucleotide sequence ID" value="NZ_AXUT01000549.1"/>
</dbReference>
<evidence type="ECO:0000313" key="3">
    <source>
        <dbReference type="Proteomes" id="UP000017944"/>
    </source>
</evidence>
<comment type="caution">
    <text evidence="2">The sequence shown here is derived from an EMBL/GenBank/DDBJ whole genome shotgun (WGS) entry which is preliminary data.</text>
</comment>
<sequence length="212" mass="23358">MARKRKSRNNSKIGHGAISRIGRPNNPFEPRRNRYAQKYLTLALMGGAAFFVLKGCGDSGDVDNDGDGTFYSTVQDCIDDGNNADICARGWNNAKAAFYADVPKNMTQQNCQSKYENCYYDNVEQSWIPVVSGFLLSRVIRKDRDEPFVYNSGGSSFASRPVWRNTSGDYSWRSGSGKKESYSSGGFTTKKASTVSRGGYGRSSSARGHWGG</sequence>
<dbReference type="EMBL" id="AXUT01000549">
    <property type="protein sequence ID" value="ESU76389.1"/>
    <property type="molecule type" value="Genomic_DNA"/>
</dbReference>
<gene>
    <name evidence="2" type="ORF">WRSd3_04383</name>
</gene>
<dbReference type="InterPro" id="IPR009576">
    <property type="entry name" value="Biofilm_formation_YgiB"/>
</dbReference>
<feature type="region of interest" description="Disordered" evidence="1">
    <location>
        <begin position="1"/>
        <end position="30"/>
    </location>
</feature>
<dbReference type="PATRIC" id="fig|1401327.3.peg.4079"/>
<reference evidence="2 3" key="1">
    <citation type="submission" date="2013-10" db="EMBL/GenBank/DDBJ databases">
        <title>Draft genomes and the virulence plasmids of Sd1617 vaccine constructs: WRSd3 and WRSd5.</title>
        <authorList>
            <person name="Aksomboon Vongsawan A."/>
            <person name="Venkatesan M.M."/>
            <person name="Vaisvil B."/>
            <person name="Emel G."/>
            <person name="Kepatral V."/>
            <person name="Sethabutr O."/>
            <person name="Serichantalergs O."/>
            <person name="Mason C."/>
        </authorList>
    </citation>
    <scope>NUCLEOTIDE SEQUENCE [LARGE SCALE GENOMIC DNA]</scope>
    <source>
        <strain evidence="2 3">WRSd3</strain>
    </source>
</reference>
<evidence type="ECO:0000313" key="2">
    <source>
        <dbReference type="EMBL" id="ESU76389.1"/>
    </source>
</evidence>
<evidence type="ECO:0000256" key="1">
    <source>
        <dbReference type="SAM" id="MobiDB-lite"/>
    </source>
</evidence>
<accession>A0A090NAK8</accession>
<dbReference type="AlphaFoldDB" id="A0A090NAK8"/>
<protein>
    <submittedName>
        <fullName evidence="2">Putative membrane associated protein</fullName>
    </submittedName>
</protein>
<name>A0A090NAK8_SHIDY</name>
<dbReference type="Pfam" id="PF06693">
    <property type="entry name" value="DUF1190"/>
    <property type="match status" value="1"/>
</dbReference>
<feature type="region of interest" description="Disordered" evidence="1">
    <location>
        <begin position="169"/>
        <end position="212"/>
    </location>
</feature>
<feature type="compositionally biased region" description="Low complexity" evidence="1">
    <location>
        <begin position="202"/>
        <end position="212"/>
    </location>
</feature>